<keyword evidence="1" id="KW-1133">Transmembrane helix</keyword>
<accession>A0A4R6FXJ3</accession>
<evidence type="ECO:0000313" key="2">
    <source>
        <dbReference type="EMBL" id="TDN86642.1"/>
    </source>
</evidence>
<keyword evidence="3" id="KW-1185">Reference proteome</keyword>
<proteinExistence type="predicted"/>
<keyword evidence="1" id="KW-0812">Transmembrane</keyword>
<evidence type="ECO:0000313" key="3">
    <source>
        <dbReference type="Proteomes" id="UP000295493"/>
    </source>
</evidence>
<gene>
    <name evidence="2" type="ORF">EV664_101216</name>
</gene>
<dbReference type="Proteomes" id="UP000295493">
    <property type="component" value="Unassembled WGS sequence"/>
</dbReference>
<protein>
    <submittedName>
        <fullName evidence="2">Uncharacterized protein</fullName>
    </submittedName>
</protein>
<dbReference type="AlphaFoldDB" id="A0A4R6FXJ3"/>
<feature type="transmembrane region" description="Helical" evidence="1">
    <location>
        <begin position="12"/>
        <end position="29"/>
    </location>
</feature>
<organism evidence="2 3">
    <name type="scientific">Stakelama pacifica</name>
    <dbReference type="NCBI Taxonomy" id="517720"/>
    <lineage>
        <taxon>Bacteria</taxon>
        <taxon>Pseudomonadati</taxon>
        <taxon>Pseudomonadota</taxon>
        <taxon>Alphaproteobacteria</taxon>
        <taxon>Sphingomonadales</taxon>
        <taxon>Sphingomonadaceae</taxon>
        <taxon>Stakelama</taxon>
    </lineage>
</organism>
<dbReference type="EMBL" id="SNWD01000001">
    <property type="protein sequence ID" value="TDN86642.1"/>
    <property type="molecule type" value="Genomic_DNA"/>
</dbReference>
<evidence type="ECO:0000256" key="1">
    <source>
        <dbReference type="SAM" id="Phobius"/>
    </source>
</evidence>
<name>A0A4R6FXJ3_9SPHN</name>
<sequence>MPHDSDEKSYVIESYIVAGFGAVISNYPADQVRNMNKRRDFLEIFSEEFGRDLPELALDLALDLMADLQLVDLNDDEFVGTYITTQKTAFLSRFKEIAQYLHGSPIAIVAKAGRPWIEEVFANEMFWDRVQERLSDQQSDESREIEENFEIPASDRTVSLVHNSAERIEIEQGLNEISDTLRTSNEVAEVLGDDRERISAEVEGVKAVLKSERVRLGYIRDSVLKVLGELSKKLKDNAIQLVVDRLLILFEKILDHYL</sequence>
<dbReference type="RefSeq" id="WP_133493842.1">
    <property type="nucleotide sequence ID" value="NZ_BMLU01000001.1"/>
</dbReference>
<keyword evidence="1" id="KW-0472">Membrane</keyword>
<reference evidence="2 3" key="1">
    <citation type="submission" date="2019-03" db="EMBL/GenBank/DDBJ databases">
        <title>Genomic Encyclopedia of Type Strains, Phase IV (KMG-IV): sequencing the most valuable type-strain genomes for metagenomic binning, comparative biology and taxonomic classification.</title>
        <authorList>
            <person name="Goeker M."/>
        </authorList>
    </citation>
    <scope>NUCLEOTIDE SEQUENCE [LARGE SCALE GENOMIC DNA]</scope>
    <source>
        <strain evidence="2 3">DSM 25059</strain>
    </source>
</reference>
<comment type="caution">
    <text evidence="2">The sequence shown here is derived from an EMBL/GenBank/DDBJ whole genome shotgun (WGS) entry which is preliminary data.</text>
</comment>